<proteinExistence type="predicted"/>
<evidence type="ECO:0000313" key="1">
    <source>
        <dbReference type="EMBL" id="CAK9316653.1"/>
    </source>
</evidence>
<accession>A0ABP0Y860</accession>
<sequence>MVTTLYNKKEEKILRNFLAGLSLTRAVAKTVKIVTLNPSFIEKPLKSRQLPYPPPRASGVRYPTRWVEGRDVAVVTGQRRDENAGSILQKYA</sequence>
<keyword evidence="2" id="KW-1185">Reference proteome</keyword>
<evidence type="ECO:0000313" key="2">
    <source>
        <dbReference type="Proteomes" id="UP001642487"/>
    </source>
</evidence>
<dbReference type="Proteomes" id="UP001642487">
    <property type="component" value="Chromosome 3"/>
</dbReference>
<gene>
    <name evidence="1" type="ORF">CITCOLO1_LOCUS8520</name>
</gene>
<dbReference type="EMBL" id="OZ021737">
    <property type="protein sequence ID" value="CAK9316653.1"/>
    <property type="molecule type" value="Genomic_DNA"/>
</dbReference>
<name>A0ABP0Y860_9ROSI</name>
<reference evidence="1 2" key="1">
    <citation type="submission" date="2024-03" db="EMBL/GenBank/DDBJ databases">
        <authorList>
            <person name="Gkanogiannis A."/>
            <person name="Becerra Lopez-Lavalle L."/>
        </authorList>
    </citation>
    <scope>NUCLEOTIDE SEQUENCE [LARGE SCALE GENOMIC DNA]</scope>
</reference>
<protein>
    <submittedName>
        <fullName evidence="1">Uncharacterized protein</fullName>
    </submittedName>
</protein>
<organism evidence="1 2">
    <name type="scientific">Citrullus colocynthis</name>
    <name type="common">colocynth</name>
    <dbReference type="NCBI Taxonomy" id="252529"/>
    <lineage>
        <taxon>Eukaryota</taxon>
        <taxon>Viridiplantae</taxon>
        <taxon>Streptophyta</taxon>
        <taxon>Embryophyta</taxon>
        <taxon>Tracheophyta</taxon>
        <taxon>Spermatophyta</taxon>
        <taxon>Magnoliopsida</taxon>
        <taxon>eudicotyledons</taxon>
        <taxon>Gunneridae</taxon>
        <taxon>Pentapetalae</taxon>
        <taxon>rosids</taxon>
        <taxon>fabids</taxon>
        <taxon>Cucurbitales</taxon>
        <taxon>Cucurbitaceae</taxon>
        <taxon>Benincaseae</taxon>
        <taxon>Citrullus</taxon>
    </lineage>
</organism>